<dbReference type="AlphaFoldDB" id="A0A2X2CHY3"/>
<evidence type="ECO:0000256" key="8">
    <source>
        <dbReference type="ARBA" id="ARBA00023136"/>
    </source>
</evidence>
<dbReference type="EMBL" id="UAUF01000010">
    <property type="protein sequence ID" value="SPZ05276.1"/>
    <property type="molecule type" value="Genomic_DNA"/>
</dbReference>
<dbReference type="NCBIfam" id="TIGR00077">
    <property type="entry name" value="lspA"/>
    <property type="match status" value="1"/>
</dbReference>
<dbReference type="EC" id="3.4.23.36" evidence="9"/>
<evidence type="ECO:0000256" key="10">
    <source>
        <dbReference type="RuleBase" id="RU004181"/>
    </source>
</evidence>
<evidence type="ECO:0000256" key="6">
    <source>
        <dbReference type="ARBA" id="ARBA00022801"/>
    </source>
</evidence>
<dbReference type="UniPathway" id="UPA00665"/>
<comment type="pathway">
    <text evidence="9">Protein modification; lipoprotein biosynthesis (signal peptide cleavage).</text>
</comment>
<evidence type="ECO:0000256" key="3">
    <source>
        <dbReference type="ARBA" id="ARBA00022670"/>
    </source>
</evidence>
<comment type="catalytic activity">
    <reaction evidence="9">
        <text>Release of signal peptides from bacterial membrane prolipoproteins. Hydrolyzes -Xaa-Yaa-Zaa-|-(S,diacylglyceryl)Cys-, in which Xaa is hydrophobic (preferably Leu), and Yaa (Ala or Ser) and Zaa (Gly or Ala) have small, neutral side chains.</text>
        <dbReference type="EC" id="3.4.23.36"/>
    </reaction>
</comment>
<evidence type="ECO:0000256" key="2">
    <source>
        <dbReference type="ARBA" id="ARBA00022475"/>
    </source>
</evidence>
<keyword evidence="3 9" id="KW-0645">Protease</keyword>
<organism evidence="11 12">
    <name type="scientific">Pseudomonas luteola</name>
    <dbReference type="NCBI Taxonomy" id="47886"/>
    <lineage>
        <taxon>Bacteria</taxon>
        <taxon>Pseudomonadati</taxon>
        <taxon>Pseudomonadota</taxon>
        <taxon>Gammaproteobacteria</taxon>
        <taxon>Pseudomonadales</taxon>
        <taxon>Pseudomonadaceae</taxon>
        <taxon>Pseudomonas</taxon>
    </lineage>
</organism>
<dbReference type="PANTHER" id="PTHR33695:SF1">
    <property type="entry name" value="LIPOPROTEIN SIGNAL PEPTIDASE"/>
    <property type="match status" value="1"/>
</dbReference>
<keyword evidence="6 9" id="KW-0378">Hydrolase</keyword>
<reference evidence="11 12" key="1">
    <citation type="submission" date="2018-06" db="EMBL/GenBank/DDBJ databases">
        <authorList>
            <consortium name="Pathogen Informatics"/>
            <person name="Doyle S."/>
        </authorList>
    </citation>
    <scope>NUCLEOTIDE SEQUENCE [LARGE SCALE GENOMIC DNA]</scope>
    <source>
        <strain evidence="11 12">NCTC11842</strain>
    </source>
</reference>
<keyword evidence="5 9" id="KW-0064">Aspartyl protease</keyword>
<comment type="similarity">
    <text evidence="1 9 10">Belongs to the peptidase A8 family.</text>
</comment>
<name>A0A2X2CHY3_PSELU</name>
<protein>
    <recommendedName>
        <fullName evidence="9">Lipoprotein signal peptidase</fullName>
        <ecNumber evidence="9">3.4.23.36</ecNumber>
    </recommendedName>
    <alternativeName>
        <fullName evidence="9">Prolipoprotein signal peptidase</fullName>
    </alternativeName>
    <alternativeName>
        <fullName evidence="9">Signal peptidase II</fullName>
        <shortName evidence="9">SPase II</shortName>
    </alternativeName>
</protein>
<gene>
    <name evidence="11" type="primary">lspA_2</name>
    <name evidence="9" type="synonym">lspA</name>
    <name evidence="11" type="ORF">NCTC11842_01696</name>
</gene>
<feature type="transmembrane region" description="Helical" evidence="9">
    <location>
        <begin position="139"/>
        <end position="159"/>
    </location>
</feature>
<dbReference type="PANTHER" id="PTHR33695">
    <property type="entry name" value="LIPOPROTEIN SIGNAL PEPTIDASE"/>
    <property type="match status" value="1"/>
</dbReference>
<evidence type="ECO:0000256" key="7">
    <source>
        <dbReference type="ARBA" id="ARBA00022989"/>
    </source>
</evidence>
<keyword evidence="4 9" id="KW-0812">Transmembrane</keyword>
<evidence type="ECO:0000313" key="12">
    <source>
        <dbReference type="Proteomes" id="UP000250443"/>
    </source>
</evidence>
<dbReference type="Pfam" id="PF01252">
    <property type="entry name" value="Peptidase_A8"/>
    <property type="match status" value="1"/>
</dbReference>
<evidence type="ECO:0000256" key="1">
    <source>
        <dbReference type="ARBA" id="ARBA00006139"/>
    </source>
</evidence>
<proteinExistence type="inferred from homology"/>
<dbReference type="RefSeq" id="WP_112297713.1">
    <property type="nucleotide sequence ID" value="NZ_DALZQD010000025.1"/>
</dbReference>
<evidence type="ECO:0000313" key="11">
    <source>
        <dbReference type="EMBL" id="SPZ05276.1"/>
    </source>
</evidence>
<accession>A0A2X2CHY3</accession>
<feature type="transmembrane region" description="Helical" evidence="9">
    <location>
        <begin position="71"/>
        <end position="91"/>
    </location>
</feature>
<comment type="caution">
    <text evidence="9">Lacks conserved residue(s) required for the propagation of feature annotation.</text>
</comment>
<keyword evidence="8 9" id="KW-0472">Membrane</keyword>
<keyword evidence="11" id="KW-0449">Lipoprotein</keyword>
<keyword evidence="7 9" id="KW-1133">Transmembrane helix</keyword>
<dbReference type="HAMAP" id="MF_00161">
    <property type="entry name" value="LspA"/>
    <property type="match status" value="1"/>
</dbReference>
<feature type="active site" evidence="9">
    <location>
        <position position="143"/>
    </location>
</feature>
<dbReference type="GO" id="GO:0004190">
    <property type="term" value="F:aspartic-type endopeptidase activity"/>
    <property type="evidence" value="ECO:0007669"/>
    <property type="project" value="UniProtKB-UniRule"/>
</dbReference>
<dbReference type="GO" id="GO:0005886">
    <property type="term" value="C:plasma membrane"/>
    <property type="evidence" value="ECO:0007669"/>
    <property type="project" value="UniProtKB-SubCell"/>
</dbReference>
<evidence type="ECO:0000256" key="9">
    <source>
        <dbReference type="HAMAP-Rule" id="MF_00161"/>
    </source>
</evidence>
<evidence type="ECO:0000256" key="5">
    <source>
        <dbReference type="ARBA" id="ARBA00022750"/>
    </source>
</evidence>
<dbReference type="Proteomes" id="UP000250443">
    <property type="component" value="Unassembled WGS sequence"/>
</dbReference>
<dbReference type="GO" id="GO:0006508">
    <property type="term" value="P:proteolysis"/>
    <property type="evidence" value="ECO:0007669"/>
    <property type="project" value="UniProtKB-KW"/>
</dbReference>
<comment type="function">
    <text evidence="9">This protein specifically catalyzes the removal of signal peptides from prolipoproteins.</text>
</comment>
<feature type="active site" evidence="9">
    <location>
        <position position="125"/>
    </location>
</feature>
<dbReference type="InterPro" id="IPR001872">
    <property type="entry name" value="Peptidase_A8"/>
</dbReference>
<sequence>MNTYQETTHAPTPGLWWGIAAALALVDQGLKFAIEHLYELGSSLAVSPFFNLVHTRNPGAAFSFLADAGGWQRYLFVLIALAVALTLIVILRRARPWREALGYSLILGGAVGNLIDRSLRGFVVDYLDFHYQEWHWPAFNLADIAIVGGALLLMISSLVRPAVEVKCP</sequence>
<comment type="subcellular location">
    <subcellularLocation>
        <location evidence="9">Cell membrane</location>
        <topology evidence="9">Multi-pass membrane protein</topology>
    </subcellularLocation>
</comment>
<keyword evidence="2 9" id="KW-1003">Cell membrane</keyword>
<feature type="transmembrane region" description="Helical" evidence="9">
    <location>
        <begin position="100"/>
        <end position="119"/>
    </location>
</feature>
<dbReference type="PRINTS" id="PR00781">
    <property type="entry name" value="LIPOSIGPTASE"/>
</dbReference>
<evidence type="ECO:0000256" key="4">
    <source>
        <dbReference type="ARBA" id="ARBA00022692"/>
    </source>
</evidence>